<dbReference type="GeneID" id="106153332"/>
<accession>A0A1S3H9J2</accession>
<name>A0A1S3H9J2_LINAN</name>
<evidence type="ECO:0000256" key="1">
    <source>
        <dbReference type="SAM" id="Phobius"/>
    </source>
</evidence>
<sequence>MTSVYFTLAVTTLALFSALVASDNGNNSVTDIPDNSTAITTTLTTSTKKHRRPKTCYHCSYTRSDEDTACVDRPGLFKGISTVPCELQYCTSSVEFIRGKVVSVSRNCEDLSRGNFCNTNGQSKSCVVSCTTSYCNGGDGIPQEVTSIDFDFTKCQGLNPRERDACLKRVKGENASDRELERKCNKHKHEIMRERCFNKAYGRTVPPIRKIKTAWGTKLVYATNSNTGVRPYFILVVVISAFILHSFFIF</sequence>
<organism evidence="3 4">
    <name type="scientific">Lingula anatina</name>
    <name type="common">Brachiopod</name>
    <name type="synonym">Lingula unguis</name>
    <dbReference type="NCBI Taxonomy" id="7574"/>
    <lineage>
        <taxon>Eukaryota</taxon>
        <taxon>Metazoa</taxon>
        <taxon>Spiralia</taxon>
        <taxon>Lophotrochozoa</taxon>
        <taxon>Brachiopoda</taxon>
        <taxon>Linguliformea</taxon>
        <taxon>Lingulata</taxon>
        <taxon>Lingulida</taxon>
        <taxon>Linguloidea</taxon>
        <taxon>Lingulidae</taxon>
        <taxon>Lingula</taxon>
    </lineage>
</organism>
<keyword evidence="2" id="KW-0732">Signal</keyword>
<feature type="chain" id="PRO_5010370120" evidence="2">
    <location>
        <begin position="23"/>
        <end position="250"/>
    </location>
</feature>
<protein>
    <submittedName>
        <fullName evidence="4">Uncharacterized protein LOC106153332</fullName>
    </submittedName>
</protein>
<dbReference type="AlphaFoldDB" id="A0A1S3H9J2"/>
<dbReference type="InParanoid" id="A0A1S3H9J2"/>
<keyword evidence="1" id="KW-0812">Transmembrane</keyword>
<dbReference type="RefSeq" id="XP_013382672.1">
    <property type="nucleotide sequence ID" value="XM_013527218.1"/>
</dbReference>
<dbReference type="Proteomes" id="UP000085678">
    <property type="component" value="Unplaced"/>
</dbReference>
<feature type="signal peptide" evidence="2">
    <location>
        <begin position="1"/>
        <end position="22"/>
    </location>
</feature>
<keyword evidence="1" id="KW-1133">Transmembrane helix</keyword>
<gene>
    <name evidence="4" type="primary">LOC106153332</name>
</gene>
<feature type="transmembrane region" description="Helical" evidence="1">
    <location>
        <begin position="232"/>
        <end position="249"/>
    </location>
</feature>
<evidence type="ECO:0000313" key="4">
    <source>
        <dbReference type="RefSeq" id="XP_013382672.1"/>
    </source>
</evidence>
<dbReference type="OrthoDB" id="6145796at2759"/>
<evidence type="ECO:0000313" key="3">
    <source>
        <dbReference type="Proteomes" id="UP000085678"/>
    </source>
</evidence>
<reference evidence="4" key="1">
    <citation type="submission" date="2025-08" db="UniProtKB">
        <authorList>
            <consortium name="RefSeq"/>
        </authorList>
    </citation>
    <scope>IDENTIFICATION</scope>
    <source>
        <tissue evidence="4">Gonads</tissue>
    </source>
</reference>
<dbReference type="KEGG" id="lak:106153332"/>
<proteinExistence type="predicted"/>
<evidence type="ECO:0000256" key="2">
    <source>
        <dbReference type="SAM" id="SignalP"/>
    </source>
</evidence>
<keyword evidence="3" id="KW-1185">Reference proteome</keyword>
<keyword evidence="1" id="KW-0472">Membrane</keyword>